<keyword evidence="2" id="KW-0472">Membrane</keyword>
<feature type="transmembrane region" description="Helical" evidence="2">
    <location>
        <begin position="117"/>
        <end position="138"/>
    </location>
</feature>
<organism evidence="3 4">
    <name type="scientific">Aspergillus sydowii CBS 593.65</name>
    <dbReference type="NCBI Taxonomy" id="1036612"/>
    <lineage>
        <taxon>Eukaryota</taxon>
        <taxon>Fungi</taxon>
        <taxon>Dikarya</taxon>
        <taxon>Ascomycota</taxon>
        <taxon>Pezizomycotina</taxon>
        <taxon>Eurotiomycetes</taxon>
        <taxon>Eurotiomycetidae</taxon>
        <taxon>Eurotiales</taxon>
        <taxon>Aspergillaceae</taxon>
        <taxon>Aspergillus</taxon>
        <taxon>Aspergillus subgen. Nidulantes</taxon>
    </lineage>
</organism>
<protein>
    <submittedName>
        <fullName evidence="3">Uncharacterized protein</fullName>
    </submittedName>
</protein>
<feature type="transmembrane region" description="Helical" evidence="2">
    <location>
        <begin position="150"/>
        <end position="173"/>
    </location>
</feature>
<dbReference type="EMBL" id="KV878599">
    <property type="protein sequence ID" value="OJJ52795.1"/>
    <property type="molecule type" value="Genomic_DNA"/>
</dbReference>
<feature type="transmembrane region" description="Helical" evidence="2">
    <location>
        <begin position="60"/>
        <end position="82"/>
    </location>
</feature>
<dbReference type="Proteomes" id="UP000184356">
    <property type="component" value="Unassembled WGS sequence"/>
</dbReference>
<keyword evidence="2" id="KW-1133">Transmembrane helix</keyword>
<feature type="transmembrane region" description="Helical" evidence="2">
    <location>
        <begin position="28"/>
        <end position="48"/>
    </location>
</feature>
<dbReference type="OrthoDB" id="4504921at2759"/>
<evidence type="ECO:0000313" key="4">
    <source>
        <dbReference type="Proteomes" id="UP000184356"/>
    </source>
</evidence>
<proteinExistence type="predicted"/>
<dbReference type="AlphaFoldDB" id="A0A1L9T063"/>
<accession>A0A1L9T063</accession>
<feature type="region of interest" description="Disordered" evidence="1">
    <location>
        <begin position="312"/>
        <end position="351"/>
    </location>
</feature>
<feature type="transmembrane region" description="Helical" evidence="2">
    <location>
        <begin position="202"/>
        <end position="221"/>
    </location>
</feature>
<evidence type="ECO:0000256" key="2">
    <source>
        <dbReference type="SAM" id="Phobius"/>
    </source>
</evidence>
<reference evidence="4" key="1">
    <citation type="journal article" date="2017" name="Genome Biol.">
        <title>Comparative genomics reveals high biological diversity and specific adaptations in the industrially and medically important fungal genus Aspergillus.</title>
        <authorList>
            <person name="de Vries R.P."/>
            <person name="Riley R."/>
            <person name="Wiebenga A."/>
            <person name="Aguilar-Osorio G."/>
            <person name="Amillis S."/>
            <person name="Uchima C.A."/>
            <person name="Anderluh G."/>
            <person name="Asadollahi M."/>
            <person name="Askin M."/>
            <person name="Barry K."/>
            <person name="Battaglia E."/>
            <person name="Bayram O."/>
            <person name="Benocci T."/>
            <person name="Braus-Stromeyer S.A."/>
            <person name="Caldana C."/>
            <person name="Canovas D."/>
            <person name="Cerqueira G.C."/>
            <person name="Chen F."/>
            <person name="Chen W."/>
            <person name="Choi C."/>
            <person name="Clum A."/>
            <person name="Dos Santos R.A."/>
            <person name="Damasio A.R."/>
            <person name="Diallinas G."/>
            <person name="Emri T."/>
            <person name="Fekete E."/>
            <person name="Flipphi M."/>
            <person name="Freyberg S."/>
            <person name="Gallo A."/>
            <person name="Gournas C."/>
            <person name="Habgood R."/>
            <person name="Hainaut M."/>
            <person name="Harispe M.L."/>
            <person name="Henrissat B."/>
            <person name="Hilden K.S."/>
            <person name="Hope R."/>
            <person name="Hossain A."/>
            <person name="Karabika E."/>
            <person name="Karaffa L."/>
            <person name="Karanyi Z."/>
            <person name="Krasevec N."/>
            <person name="Kuo A."/>
            <person name="Kusch H."/>
            <person name="LaButti K."/>
            <person name="Lagendijk E.L."/>
            <person name="Lapidus A."/>
            <person name="Levasseur A."/>
            <person name="Lindquist E."/>
            <person name="Lipzen A."/>
            <person name="Logrieco A.F."/>
            <person name="MacCabe A."/>
            <person name="Maekelae M.R."/>
            <person name="Malavazi I."/>
            <person name="Melin P."/>
            <person name="Meyer V."/>
            <person name="Mielnichuk N."/>
            <person name="Miskei M."/>
            <person name="Molnar A.P."/>
            <person name="Mule G."/>
            <person name="Ngan C.Y."/>
            <person name="Orejas M."/>
            <person name="Orosz E."/>
            <person name="Ouedraogo J.P."/>
            <person name="Overkamp K.M."/>
            <person name="Park H.-S."/>
            <person name="Perrone G."/>
            <person name="Piumi F."/>
            <person name="Punt P.J."/>
            <person name="Ram A.F."/>
            <person name="Ramon A."/>
            <person name="Rauscher S."/>
            <person name="Record E."/>
            <person name="Riano-Pachon D.M."/>
            <person name="Robert V."/>
            <person name="Roehrig J."/>
            <person name="Ruller R."/>
            <person name="Salamov A."/>
            <person name="Salih N.S."/>
            <person name="Samson R.A."/>
            <person name="Sandor E."/>
            <person name="Sanguinetti M."/>
            <person name="Schuetze T."/>
            <person name="Sepcic K."/>
            <person name="Shelest E."/>
            <person name="Sherlock G."/>
            <person name="Sophianopoulou V."/>
            <person name="Squina F.M."/>
            <person name="Sun H."/>
            <person name="Susca A."/>
            <person name="Todd R.B."/>
            <person name="Tsang A."/>
            <person name="Unkles S.E."/>
            <person name="van de Wiele N."/>
            <person name="van Rossen-Uffink D."/>
            <person name="Oliveira J.V."/>
            <person name="Vesth T.C."/>
            <person name="Visser J."/>
            <person name="Yu J.-H."/>
            <person name="Zhou M."/>
            <person name="Andersen M.R."/>
            <person name="Archer D.B."/>
            <person name="Baker S.E."/>
            <person name="Benoit I."/>
            <person name="Brakhage A.A."/>
            <person name="Braus G.H."/>
            <person name="Fischer R."/>
            <person name="Frisvad J.C."/>
            <person name="Goldman G.H."/>
            <person name="Houbraken J."/>
            <person name="Oakley B."/>
            <person name="Pocsi I."/>
            <person name="Scazzocchio C."/>
            <person name="Seiboth B."/>
            <person name="vanKuyk P.A."/>
            <person name="Wortman J."/>
            <person name="Dyer P.S."/>
            <person name="Grigoriev I.V."/>
        </authorList>
    </citation>
    <scope>NUCLEOTIDE SEQUENCE [LARGE SCALE GENOMIC DNA]</scope>
    <source>
        <strain evidence="4">CBS 593.65</strain>
    </source>
</reference>
<keyword evidence="4" id="KW-1185">Reference proteome</keyword>
<dbReference type="VEuPathDB" id="FungiDB:ASPSYDRAFT_73368"/>
<keyword evidence="2" id="KW-0812">Transmembrane</keyword>
<gene>
    <name evidence="3" type="ORF">ASPSYDRAFT_73368</name>
</gene>
<evidence type="ECO:0000313" key="3">
    <source>
        <dbReference type="EMBL" id="OJJ52795.1"/>
    </source>
</evidence>
<feature type="transmembrane region" description="Helical" evidence="2">
    <location>
        <begin position="284"/>
        <end position="303"/>
    </location>
</feature>
<sequence length="384" mass="42493">MSSGVQNTADDSLDLYYQLQSSLQNAKLGLTCVLGAASLGLGIGALVIRRRGRFTFDALPQWTFIGFLFANFLFAVLVSVGYGATSNNVAGPTTPTSENALRLSYYTYYAAETAPFLFLYAGNCCLVYILYNIVHLFLARCPTVRTLHRWLGTFHWLYLGFIVVLTIVEWALLTWKVVSSGRVRIIDSGFYKAHAGFSTGAYVVRFAAAVEIISWTIYFVWKTLGKRSRWRALAVLLLIGSTFFFALNLMWVAWNIRWLLWPLSHQTTEGAYSNAVDSARICEACFYLCIYVGLPSFYLRWGWLAAKDKQRKQEEKGDDNASSPAEAEADSQPRAELAGADAEARGAEADSAPVFEAAAEPVYEADGSTVIVEADSKEVASKPP</sequence>
<feature type="transmembrane region" description="Helical" evidence="2">
    <location>
        <begin position="233"/>
        <end position="254"/>
    </location>
</feature>
<evidence type="ECO:0000256" key="1">
    <source>
        <dbReference type="SAM" id="MobiDB-lite"/>
    </source>
</evidence>
<dbReference type="GeneID" id="63766779"/>
<dbReference type="RefSeq" id="XP_040696601.1">
    <property type="nucleotide sequence ID" value="XM_040850706.1"/>
</dbReference>
<name>A0A1L9T063_9EURO</name>